<dbReference type="PANTHER" id="PTHR12143:SF39">
    <property type="entry name" value="SECRETED PROTEIN"/>
    <property type="match status" value="1"/>
</dbReference>
<feature type="domain" description="Glycosyl hydrolase family 92" evidence="2">
    <location>
        <begin position="298"/>
        <end position="775"/>
    </location>
</feature>
<gene>
    <name evidence="4" type="ORF">EPA99_06270</name>
</gene>
<evidence type="ECO:0000259" key="2">
    <source>
        <dbReference type="Pfam" id="PF07971"/>
    </source>
</evidence>
<dbReference type="GO" id="GO:0005975">
    <property type="term" value="P:carbohydrate metabolic process"/>
    <property type="evidence" value="ECO:0007669"/>
    <property type="project" value="InterPro"/>
</dbReference>
<dbReference type="InterPro" id="IPR012939">
    <property type="entry name" value="Glyco_hydro_92"/>
</dbReference>
<evidence type="ECO:0000313" key="4">
    <source>
        <dbReference type="EMBL" id="RXR07510.1"/>
    </source>
</evidence>
<keyword evidence="4" id="KW-0378">Hydrolase</keyword>
<dbReference type="Gene3D" id="1.20.1610.10">
    <property type="entry name" value="alpha-1,2-mannosidases domains"/>
    <property type="match status" value="1"/>
</dbReference>
<dbReference type="RefSeq" id="WP_129470322.1">
    <property type="nucleotide sequence ID" value="NZ_SAWZ01000002.1"/>
</dbReference>
<dbReference type="EMBL" id="SAWZ01000002">
    <property type="protein sequence ID" value="RXR07510.1"/>
    <property type="molecule type" value="Genomic_DNA"/>
</dbReference>
<dbReference type="InterPro" id="IPR050883">
    <property type="entry name" value="PNGase"/>
</dbReference>
<evidence type="ECO:0000259" key="3">
    <source>
        <dbReference type="Pfam" id="PF17678"/>
    </source>
</evidence>
<organism evidence="4 5">
    <name type="scientific">Pseudoxanthomonas composti</name>
    <dbReference type="NCBI Taxonomy" id="2137479"/>
    <lineage>
        <taxon>Bacteria</taxon>
        <taxon>Pseudomonadati</taxon>
        <taxon>Pseudomonadota</taxon>
        <taxon>Gammaproteobacteria</taxon>
        <taxon>Lysobacterales</taxon>
        <taxon>Lysobacteraceae</taxon>
        <taxon>Pseudoxanthomonas</taxon>
    </lineage>
</organism>
<name>A0A4Q1JYP1_9GAMM</name>
<feature type="chain" id="PRO_5020200176" evidence="1">
    <location>
        <begin position="21"/>
        <end position="795"/>
    </location>
</feature>
<dbReference type="Gene3D" id="2.70.98.10">
    <property type="match status" value="1"/>
</dbReference>
<accession>A0A4Q1JYP1</accession>
<dbReference type="InterPro" id="IPR041371">
    <property type="entry name" value="GH92_N"/>
</dbReference>
<proteinExistence type="predicted"/>
<dbReference type="OrthoDB" id="9804511at2"/>
<dbReference type="GO" id="GO:0030246">
    <property type="term" value="F:carbohydrate binding"/>
    <property type="evidence" value="ECO:0007669"/>
    <property type="project" value="InterPro"/>
</dbReference>
<dbReference type="Gene3D" id="1.20.1050.60">
    <property type="entry name" value="alpha-1,2-mannosidase"/>
    <property type="match status" value="1"/>
</dbReference>
<keyword evidence="1" id="KW-0732">Signal</keyword>
<dbReference type="GO" id="GO:0005829">
    <property type="term" value="C:cytosol"/>
    <property type="evidence" value="ECO:0007669"/>
    <property type="project" value="TreeGrafter"/>
</dbReference>
<dbReference type="InterPro" id="IPR008928">
    <property type="entry name" value="6-hairpin_glycosidase_sf"/>
</dbReference>
<feature type="signal peptide" evidence="1">
    <location>
        <begin position="1"/>
        <end position="20"/>
    </location>
</feature>
<evidence type="ECO:0000313" key="5">
    <source>
        <dbReference type="Proteomes" id="UP000289784"/>
    </source>
</evidence>
<dbReference type="InterPro" id="IPR014718">
    <property type="entry name" value="GH-type_carb-bd"/>
</dbReference>
<dbReference type="InterPro" id="IPR005887">
    <property type="entry name" value="GH92_a_mannosidase_put"/>
</dbReference>
<sequence length="795" mass="84994">MIRSLLFTASTLLSSAPALALEAPRSVDPAAEVNPFIGTTNGGNVYPGATMPFGMVAFSPEQTPLPGKRFPFAAPGGYEWRANGVRGFGLTHISGTGCAGANGDIPIMPVTLPIKVSPSSVDAGVLYSSILDHAKEQASPGAYAVTLDNGVAVALGASERTAVGRFSFPKDKPANLLFRTSDSEVGSTASTIRIDADKRTVSGSVTSGNFCGYLADDRQESYYTLHFVAEFDQPFSVGGTWKDETLQAGASEGGGGTTYGTRGHPPAGKGAGGWISFDPKHHATVNVRIGVSYVDAAGARANLQKESPAGTTLEATQAATRTAWNRALGQIHIEGGAQDDRTVFYTALYHSLLEPNLYSDVDGRYRGFDGAVHRLARRQQAQYANYSGWDVYRSQLQLVTLLDPQRGSDIAQSLLNQADQNGGVWDRWTHQTGATGVMNGDPSPPSLAAIHAFGGRAFDLKRAYASLKRAATVPTEKDLSRKGCPILCVGQRPGLDAWLKLHYMPVGAPGWGMAADTLELVAADFGLAELALAAGDRKGAKLFRERSGWWRNLFNPQATATAGYIQPRNADGSWPSFDPASDEGFVEGSGAQYLWMVPFDPAGLIDTLGGAEATTARLDAFFRKPDGSWAVTKSGPLHAELDNEPSIAAPWLYNFVGQPWKTQDTVRAAMRQIWTNTPQGISGNDDLGQMSSWYVWSALGLYPVYPGRAELVIGSPLFPRAVIERPGARIEIRARNAAPDAPYVQSLERDGARSERAWLPASFIRTGGTLDFTLGREAKTQWGTSELPPSFGPAL</sequence>
<dbReference type="Proteomes" id="UP000289784">
    <property type="component" value="Unassembled WGS sequence"/>
</dbReference>
<comment type="caution">
    <text evidence="4">The sequence shown here is derived from an EMBL/GenBank/DDBJ whole genome shotgun (WGS) entry which is preliminary data.</text>
</comment>
<dbReference type="GO" id="GO:0000224">
    <property type="term" value="F:peptide-N4-(N-acetyl-beta-glucosaminyl)asparagine amidase activity"/>
    <property type="evidence" value="ECO:0007669"/>
    <property type="project" value="TreeGrafter"/>
</dbReference>
<dbReference type="GO" id="GO:0006516">
    <property type="term" value="P:glycoprotein catabolic process"/>
    <property type="evidence" value="ECO:0007669"/>
    <property type="project" value="TreeGrafter"/>
</dbReference>
<dbReference type="FunFam" id="3.30.2080.10:FF:000001">
    <property type="entry name" value="Alpha-1,2-mannosidase subfamily"/>
    <property type="match status" value="1"/>
</dbReference>
<reference evidence="4 5" key="1">
    <citation type="submission" date="2019-01" db="EMBL/GenBank/DDBJ databases">
        <title>Pseudoxanthomonas composti sp. nov., isolated from compost.</title>
        <authorList>
            <person name="Yang G."/>
        </authorList>
    </citation>
    <scope>NUCLEOTIDE SEQUENCE [LARGE SCALE GENOMIC DNA]</scope>
    <source>
        <strain evidence="4 5">GSS15</strain>
    </source>
</reference>
<dbReference type="SUPFAM" id="SSF48208">
    <property type="entry name" value="Six-hairpin glycosidases"/>
    <property type="match status" value="1"/>
</dbReference>
<protein>
    <submittedName>
        <fullName evidence="4">Glycoside hydrolase family 92 protein</fullName>
    </submittedName>
</protein>
<dbReference type="PANTHER" id="PTHR12143">
    <property type="entry name" value="PEPTIDE N-GLYCANASE PNGASE -RELATED"/>
    <property type="match status" value="1"/>
</dbReference>
<dbReference type="Gene3D" id="3.30.2080.10">
    <property type="entry name" value="GH92 mannosidase domain"/>
    <property type="match status" value="1"/>
</dbReference>
<dbReference type="Pfam" id="PF07971">
    <property type="entry name" value="Glyco_hydro_92"/>
    <property type="match status" value="1"/>
</dbReference>
<keyword evidence="5" id="KW-1185">Reference proteome</keyword>
<evidence type="ECO:0000256" key="1">
    <source>
        <dbReference type="SAM" id="SignalP"/>
    </source>
</evidence>
<feature type="domain" description="Glycosyl hydrolase family 92 N-terminal" evidence="3">
    <location>
        <begin position="33"/>
        <end position="292"/>
    </location>
</feature>
<dbReference type="NCBIfam" id="TIGR01180">
    <property type="entry name" value="aman2_put"/>
    <property type="match status" value="1"/>
</dbReference>
<dbReference type="Pfam" id="PF17678">
    <property type="entry name" value="Glyco_hydro_92N"/>
    <property type="match status" value="1"/>
</dbReference>
<dbReference type="AlphaFoldDB" id="A0A4Q1JYP1"/>